<dbReference type="PANTHER" id="PTHR38591:SF1">
    <property type="entry name" value="BLL1000 PROTEIN"/>
    <property type="match status" value="1"/>
</dbReference>
<dbReference type="PANTHER" id="PTHR38591">
    <property type="entry name" value="HYDROLASE"/>
    <property type="match status" value="1"/>
</dbReference>
<reference evidence="3 4" key="1">
    <citation type="submission" date="2013-09" db="EMBL/GenBank/DDBJ databases">
        <title>Whole genome shotgun sequence of Vibrio azureus NBRC 104587.</title>
        <authorList>
            <person name="Isaki S."/>
            <person name="Hosoyama A."/>
            <person name="Numata M."/>
            <person name="Hashimoto M."/>
            <person name="Hosoyama Y."/>
            <person name="Tsuchikane K."/>
            <person name="Noguchi M."/>
            <person name="Hirakata S."/>
            <person name="Ichikawa N."/>
            <person name="Ohji S."/>
            <person name="Yamazoe A."/>
            <person name="Fujita N."/>
        </authorList>
    </citation>
    <scope>NUCLEOTIDE SEQUENCE [LARGE SCALE GENOMIC DNA]</scope>
    <source>
        <strain evidence="3 4">NBRC 104587</strain>
    </source>
</reference>
<keyword evidence="1" id="KW-0472">Membrane</keyword>
<keyword evidence="4" id="KW-1185">Reference proteome</keyword>
<dbReference type="Pfam" id="PF17186">
    <property type="entry name" value="Lipocalin_9"/>
    <property type="match status" value="1"/>
</dbReference>
<organism evidence="3 4">
    <name type="scientific">Vibrio azureus NBRC 104587</name>
    <dbReference type="NCBI Taxonomy" id="1219077"/>
    <lineage>
        <taxon>Bacteria</taxon>
        <taxon>Pseudomonadati</taxon>
        <taxon>Pseudomonadota</taxon>
        <taxon>Gammaproteobacteria</taxon>
        <taxon>Vibrionales</taxon>
        <taxon>Vibrionaceae</taxon>
        <taxon>Vibrio</taxon>
    </lineage>
</organism>
<dbReference type="STRING" id="1219077.VAZ01S_043_00070"/>
<proteinExistence type="predicted"/>
<dbReference type="Proteomes" id="UP000016567">
    <property type="component" value="Unassembled WGS sequence"/>
</dbReference>
<sequence length="380" mass="43461">MEEKNYKKIGQLLSYLAFVIIGLVLASAFYFKPWLAENDVFDNTIKSADLHQGSYDEAAVIFEPVIPDKSASLPQDFGVHPSYQHEWWNYYATTQGNNGKNYFIQWSFFRIATDERKDRGWQSPQLYLSHIVVSDGSQAWKEQRIARGGIGQAGMKSAPFQLWVDNWKWRSMGATPFPGTLEVSTDLLSVHLMSKTSGPFVVNGDKGFQVKHKLQSIASFNFSAPFLSIKGTLNLNGQSVRVEGDAWVNKEWGSGLIGNEQQGWDWFAFHLEDGRSLMVNRYRYQGKMPYLSGTLATRSGEIVFLDDKELMIDPIKNTQISEQRLMPLDWHIRIPKYNINLTTQVIRKEMWLPFLFPYWEGPITATGSQQAHGFMQLVGY</sequence>
<comment type="caution">
    <text evidence="3">The sequence shown here is derived from an EMBL/GenBank/DDBJ whole genome shotgun (WGS) entry which is preliminary data.</text>
</comment>
<evidence type="ECO:0000259" key="2">
    <source>
        <dbReference type="Pfam" id="PF07143"/>
    </source>
</evidence>
<dbReference type="AlphaFoldDB" id="U3A8X7"/>
<dbReference type="SUPFAM" id="SSF159245">
    <property type="entry name" value="AttH-like"/>
    <property type="match status" value="1"/>
</dbReference>
<keyword evidence="1" id="KW-1133">Transmembrane helix</keyword>
<accession>U3A8X7</accession>
<protein>
    <recommendedName>
        <fullName evidence="2">AttH domain-containing protein</fullName>
    </recommendedName>
</protein>
<name>U3A8X7_9VIBR</name>
<keyword evidence="1" id="KW-0812">Transmembrane</keyword>
<evidence type="ECO:0000313" key="4">
    <source>
        <dbReference type="Proteomes" id="UP000016567"/>
    </source>
</evidence>
<feature type="domain" description="AttH" evidence="2">
    <location>
        <begin position="85"/>
        <end position="254"/>
    </location>
</feature>
<dbReference type="RefSeq" id="WP_021710121.1">
    <property type="nucleotide sequence ID" value="NZ_BAOB01000180.1"/>
</dbReference>
<dbReference type="Pfam" id="PF07143">
    <property type="entry name" value="CrtC"/>
    <property type="match status" value="1"/>
</dbReference>
<feature type="transmembrane region" description="Helical" evidence="1">
    <location>
        <begin position="12"/>
        <end position="31"/>
    </location>
</feature>
<dbReference type="InterPro" id="IPR010791">
    <property type="entry name" value="AttH_dom"/>
</dbReference>
<gene>
    <name evidence="3" type="ORF">VAZ01S_043_00070</name>
</gene>
<dbReference type="Gene3D" id="2.40.370.10">
    <property type="entry name" value="AttH-like domain"/>
    <property type="match status" value="2"/>
</dbReference>
<dbReference type="EMBL" id="BATL01000043">
    <property type="protein sequence ID" value="GAD76371.1"/>
    <property type="molecule type" value="Genomic_DNA"/>
</dbReference>
<evidence type="ECO:0000256" key="1">
    <source>
        <dbReference type="SAM" id="Phobius"/>
    </source>
</evidence>
<dbReference type="eggNOG" id="COG5621">
    <property type="taxonomic scope" value="Bacteria"/>
</dbReference>
<dbReference type="InterPro" id="IPR023374">
    <property type="entry name" value="AttH-like_dom_sf"/>
</dbReference>
<evidence type="ECO:0000313" key="3">
    <source>
        <dbReference type="EMBL" id="GAD76371.1"/>
    </source>
</evidence>